<proteinExistence type="predicted"/>
<organism evidence="3">
    <name type="scientific">uncultured Caudovirales phage</name>
    <dbReference type="NCBI Taxonomy" id="2100421"/>
    <lineage>
        <taxon>Viruses</taxon>
        <taxon>Duplodnaviria</taxon>
        <taxon>Heunggongvirae</taxon>
        <taxon>Uroviricota</taxon>
        <taxon>Caudoviricetes</taxon>
        <taxon>Peduoviridae</taxon>
        <taxon>Maltschvirus</taxon>
        <taxon>Maltschvirus maltsch</taxon>
    </lineage>
</organism>
<dbReference type="EMBL" id="LR797252">
    <property type="protein sequence ID" value="CAB4196499.1"/>
    <property type="molecule type" value="Genomic_DNA"/>
</dbReference>
<gene>
    <name evidence="3" type="ORF">UFOVP1290_19</name>
</gene>
<accession>A0A6J5RHN6</accession>
<evidence type="ECO:0000256" key="2">
    <source>
        <dbReference type="SAM" id="MobiDB-lite"/>
    </source>
</evidence>
<reference evidence="3" key="1">
    <citation type="submission" date="2020-05" db="EMBL/GenBank/DDBJ databases">
        <authorList>
            <person name="Chiriac C."/>
            <person name="Salcher M."/>
            <person name="Ghai R."/>
            <person name="Kavagutti S V."/>
        </authorList>
    </citation>
    <scope>NUCLEOTIDE SEQUENCE</scope>
</reference>
<feature type="region of interest" description="Disordered" evidence="2">
    <location>
        <begin position="1471"/>
        <end position="1499"/>
    </location>
</feature>
<keyword evidence="1" id="KW-0175">Coiled coil</keyword>
<name>A0A6J5RHN6_9CAUD</name>
<feature type="compositionally biased region" description="Polar residues" evidence="2">
    <location>
        <begin position="1471"/>
        <end position="1487"/>
    </location>
</feature>
<feature type="region of interest" description="Disordered" evidence="2">
    <location>
        <begin position="1595"/>
        <end position="1614"/>
    </location>
</feature>
<sequence>MGFLGDLADAMSSTLSLGENTNHSLDGTVDGNYSKYGALGDFAQHIDQSAERRYLEEGFLRRDPLNVDPKQFEILMQQPNATMFIKKRMFSSIAENFRPDYMDEDEKLYYKSIKVLFANKCAQISALERLSKIQSVTSSAGSISDSLMPLIITLSDTLAGGFSPDTALGSLPKAFGGDDAARLLQVSNQLKKIYSFNSTNNNTTWINDSSNIFQSQFGKGTGTIEITNFTNFNTTVSTARGGGNFSVSISDPYEAMIITEWDIEKAIADATNMYKNSSTFQLYGENGNDQIISEKQSNLNKIRASRGASPVTIKVNPDTLLGKRVTAIFDRIGVELLFNYDSSGGTGFPGLAGITGDGVQVTNDYLRGGAIAGEDGLDTKKSNLKMGPDGNINKLVNDSELKLFQALITAIFGKIQLEANSKNAFQLSNKKTNYTRRKLRFNFSGKLIIQPMDIVHFYISSKSNFDNKLLGGLQGFFNGYGFVQSMNSSELDIKNLGSLIGFGESNSSAMEKAAYVGKDFPDSLWNKLRSQFVNENEGTHIFAGVVTEAKDSWNDGVFVTNITGKDNTYYFEQGKVNFKPGVDSFNGAIYDPLTPFKSNFDTISKSAKDNSPEYLEENKVILGTSINNNGLLKAKSGPFAGQKISSDHVTDVYIDPNSGMKSRVFHAPDGLTYKWKEGIGIITQSGSSRVLNSPRKVGNGNLFEDPFAGQDIMNTISLLITGQPYNYSNFWRSANTMYSYNRDSQSQQDSSHSYIASLQNELVKRNALWGNFIPFNNLVIDQKTFATAQMAQISILKKNSELDSKISQLQVLNDGAIAMGTINAFKDSVDFTPDLEKIKSQIQQLQKSVNEDLKQIAKEEDTFNQNLSSAGDASYNYSEFIDSSKMNTSASDSNPKKELRRQMNNLTRRMSYNVRANDDKNLFIVDDSYNKDYDIAAYNKAFTSMKLYDSDFETVKDKIGSVANLLDLEVFADTQGHIRVRPAQYNRMPSSIFYRMIYMKQAYGIQVFPQFLDDLFSTQIKTLKERVEILDDLIRLDCAIILGTDVGGDSADSAASQYILSDVGNGLAGDSFAFVSSPEGDITDLNQISNVANPDPKSIPTSFIDRLKGQAQSNKNVFPNTSRYTAIIKELTKQALNEAGYSINNVPAFEANTYVDQLISRIQTKSGQKIRKDDYLRKDDTKAGGFIIPSTVSIDIFKLSKELQEKLQERQKVIRLFYAAIANSQEFKSLDNDSKMANQMLAPSVYGNSNIPEVFEHMIEDESYNDYGGNSGSRYVIKRAQIRSLDISENKPDYTCVQVNGVFNEYKPKYAPAGFSSFPDGGNGLVTAVAVDYDNWRNYGFSKANTVNVPFLKDPNTQCGPYASMLLSRARKNILKGSLMISGNEYMQPGEVIYLEDRGLLFYVTSVSHSFNFGSTFTTTLNLEYGHTPGEYIPTPLDVIGKMIYNNRDIAGYVIDRQSNSGNESNYGVVQMDPNTTNKSVLPNTPSEDGKDSGNPTQNSFMVANKQVIDNMMYQAAYHINSKNTDGNNIIAKIELRVYHDDKTAADNNLLNFAGDVMNILIGRSSGLQPGGMTSSNNQIFPEDSVEVVKVNIDASADKDRRSPSQKAIDAARNQVKNNSIPLSVSASASASASAGSKSASASASASTNRPPTNDKIRAALFGYIVDCWIAFQDVPQKTTGGN</sequence>
<feature type="coiled-coil region" evidence="1">
    <location>
        <begin position="835"/>
        <end position="862"/>
    </location>
</feature>
<protein>
    <submittedName>
        <fullName evidence="3">Uncharacterized protein</fullName>
    </submittedName>
</protein>
<evidence type="ECO:0000256" key="1">
    <source>
        <dbReference type="SAM" id="Coils"/>
    </source>
</evidence>
<evidence type="ECO:0000313" key="3">
    <source>
        <dbReference type="EMBL" id="CAB4196499.1"/>
    </source>
</evidence>